<reference evidence="8 9" key="1">
    <citation type="submission" date="2018-04" db="EMBL/GenBank/DDBJ databases">
        <title>Novel Campyloabacter and Helicobacter Species and Strains.</title>
        <authorList>
            <person name="Mannion A.J."/>
            <person name="Shen Z."/>
            <person name="Fox J.G."/>
        </authorList>
    </citation>
    <scope>NUCLEOTIDE SEQUENCE [LARGE SCALE GENOMIC DNA]</scope>
    <source>
        <strain evidence="8 9">MIT 99-5101</strain>
    </source>
</reference>
<dbReference type="SUPFAM" id="SSF55120">
    <property type="entry name" value="Pseudouridine synthase"/>
    <property type="match status" value="1"/>
</dbReference>
<dbReference type="CDD" id="cd00165">
    <property type="entry name" value="S4"/>
    <property type="match status" value="1"/>
</dbReference>
<dbReference type="CDD" id="cd02869">
    <property type="entry name" value="PseudoU_synth_RluA_like"/>
    <property type="match status" value="1"/>
</dbReference>
<dbReference type="Proteomes" id="UP000256650">
    <property type="component" value="Unassembled WGS sequence"/>
</dbReference>
<dbReference type="PROSITE" id="PS01129">
    <property type="entry name" value="PSI_RLU"/>
    <property type="match status" value="1"/>
</dbReference>
<evidence type="ECO:0000313" key="8">
    <source>
        <dbReference type="EMBL" id="RDU64594.1"/>
    </source>
</evidence>
<dbReference type="GO" id="GO:0120159">
    <property type="term" value="F:rRNA pseudouridine synthase activity"/>
    <property type="evidence" value="ECO:0007669"/>
    <property type="project" value="UniProtKB-ARBA"/>
</dbReference>
<evidence type="ECO:0000256" key="3">
    <source>
        <dbReference type="ARBA" id="ARBA00023235"/>
    </source>
</evidence>
<evidence type="ECO:0000256" key="6">
    <source>
        <dbReference type="RuleBase" id="RU362028"/>
    </source>
</evidence>
<dbReference type="SUPFAM" id="SSF55174">
    <property type="entry name" value="Alpha-L RNA-binding motif"/>
    <property type="match status" value="1"/>
</dbReference>
<dbReference type="NCBIfam" id="TIGR00005">
    <property type="entry name" value="rluA_subfam"/>
    <property type="match status" value="1"/>
</dbReference>
<evidence type="ECO:0000256" key="1">
    <source>
        <dbReference type="ARBA" id="ARBA00000073"/>
    </source>
</evidence>
<dbReference type="PANTHER" id="PTHR21600">
    <property type="entry name" value="MITOCHONDRIAL RNA PSEUDOURIDINE SYNTHASE"/>
    <property type="match status" value="1"/>
</dbReference>
<dbReference type="GO" id="GO:0003723">
    <property type="term" value="F:RNA binding"/>
    <property type="evidence" value="ECO:0007669"/>
    <property type="project" value="UniProtKB-KW"/>
</dbReference>
<name>A0A3D8IIW5_9HELI</name>
<dbReference type="SMART" id="SM00363">
    <property type="entry name" value="S4"/>
    <property type="match status" value="1"/>
</dbReference>
<dbReference type="InterPro" id="IPR050188">
    <property type="entry name" value="RluA_PseudoU_synthase"/>
</dbReference>
<dbReference type="Pfam" id="PF00849">
    <property type="entry name" value="PseudoU_synth_2"/>
    <property type="match status" value="1"/>
</dbReference>
<dbReference type="InterPro" id="IPR006224">
    <property type="entry name" value="PsdUridine_synth_RluA-like_CS"/>
</dbReference>
<evidence type="ECO:0000256" key="4">
    <source>
        <dbReference type="PIRSR" id="PIRSR606225-1"/>
    </source>
</evidence>
<evidence type="ECO:0000313" key="9">
    <source>
        <dbReference type="Proteomes" id="UP000256650"/>
    </source>
</evidence>
<evidence type="ECO:0000256" key="5">
    <source>
        <dbReference type="PROSITE-ProRule" id="PRU00182"/>
    </source>
</evidence>
<dbReference type="GO" id="GO:0000455">
    <property type="term" value="P:enzyme-directed rRNA pseudouridine synthesis"/>
    <property type="evidence" value="ECO:0007669"/>
    <property type="project" value="UniProtKB-ARBA"/>
</dbReference>
<gene>
    <name evidence="8" type="ORF">CQA43_00880</name>
</gene>
<dbReference type="Gene3D" id="3.30.2350.10">
    <property type="entry name" value="Pseudouridine synthase"/>
    <property type="match status" value="1"/>
</dbReference>
<accession>A0A3D8IIW5</accession>
<sequence length="330" mass="37831">MRADIFLAKTLQISRSQVEKLRANKQILLNGSPLNKLGIFLKAQDILILQEIAKPLSDSANSQTFEIPILYQDEELLILNKPAGLIVHRANAQDEQYTLVDWLRQKKFSLSNLGDSYRAGIVHRLDKGTSGAIVIAKTNFAHEHLKSQLQSRQMGRYYLCVIDQALKESQMVDSPLIRHSKNRLKYTTANKNNPNAKSAKTAFFKISSAQNEKLHYELIGAKLFSGRTHQIRAHLSSLNRHILGDYFYGYLGDSHFNGFLEDRILLHSHLLYLNHPKNGKILHFYAPLFKDMQDFLKTYFSLESYQDSSNNLLFPLESLYHSAFFMDSIV</sequence>
<organism evidence="8 9">
    <name type="scientific">Helicobacter ganmani</name>
    <dbReference type="NCBI Taxonomy" id="60246"/>
    <lineage>
        <taxon>Bacteria</taxon>
        <taxon>Pseudomonadati</taxon>
        <taxon>Campylobacterota</taxon>
        <taxon>Epsilonproteobacteria</taxon>
        <taxon>Campylobacterales</taxon>
        <taxon>Helicobacteraceae</taxon>
        <taxon>Helicobacter</taxon>
    </lineage>
</organism>
<dbReference type="EC" id="5.4.99.-" evidence="6"/>
<dbReference type="InterPro" id="IPR020103">
    <property type="entry name" value="PsdUridine_synth_cat_dom_sf"/>
</dbReference>
<dbReference type="PROSITE" id="PS50889">
    <property type="entry name" value="S4"/>
    <property type="match status" value="1"/>
</dbReference>
<dbReference type="PANTHER" id="PTHR21600:SF44">
    <property type="entry name" value="RIBOSOMAL LARGE SUBUNIT PSEUDOURIDINE SYNTHASE D"/>
    <property type="match status" value="1"/>
</dbReference>
<evidence type="ECO:0000259" key="7">
    <source>
        <dbReference type="SMART" id="SM00363"/>
    </source>
</evidence>
<protein>
    <recommendedName>
        <fullName evidence="6">Pseudouridine synthase</fullName>
        <ecNumber evidence="6">5.4.99.-</ecNumber>
    </recommendedName>
</protein>
<dbReference type="AlphaFoldDB" id="A0A3D8IIW5"/>
<dbReference type="InterPro" id="IPR006225">
    <property type="entry name" value="PsdUridine_synth_RluC/D"/>
</dbReference>
<dbReference type="InterPro" id="IPR002942">
    <property type="entry name" value="S4_RNA-bd"/>
</dbReference>
<dbReference type="InterPro" id="IPR006145">
    <property type="entry name" value="PsdUridine_synth_RsuA/RluA"/>
</dbReference>
<dbReference type="EMBL" id="NXLS01000001">
    <property type="protein sequence ID" value="RDU64594.1"/>
    <property type="molecule type" value="Genomic_DNA"/>
</dbReference>
<keyword evidence="3 6" id="KW-0413">Isomerase</keyword>
<evidence type="ECO:0000256" key="2">
    <source>
        <dbReference type="ARBA" id="ARBA00010876"/>
    </source>
</evidence>
<dbReference type="OrthoDB" id="128480at2"/>
<comment type="similarity">
    <text evidence="2 6">Belongs to the pseudouridine synthase RluA family.</text>
</comment>
<feature type="domain" description="RNA-binding S4" evidence="7">
    <location>
        <begin position="1"/>
        <end position="61"/>
    </location>
</feature>
<keyword evidence="5" id="KW-0694">RNA-binding</keyword>
<feature type="active site" evidence="4">
    <location>
        <position position="126"/>
    </location>
</feature>
<comment type="catalytic activity">
    <reaction evidence="1 6">
        <text>a uridine in RNA = a pseudouridine in RNA</text>
        <dbReference type="Rhea" id="RHEA:48348"/>
        <dbReference type="Rhea" id="RHEA-COMP:12068"/>
        <dbReference type="Rhea" id="RHEA-COMP:12069"/>
        <dbReference type="ChEBI" id="CHEBI:65314"/>
        <dbReference type="ChEBI" id="CHEBI:65315"/>
    </reaction>
</comment>
<comment type="caution">
    <text evidence="8">The sequence shown here is derived from an EMBL/GenBank/DDBJ whole genome shotgun (WGS) entry which is preliminary data.</text>
</comment>
<proteinExistence type="inferred from homology"/>
<comment type="function">
    <text evidence="6">Responsible for synthesis of pseudouridine from uracil.</text>
</comment>
<keyword evidence="9" id="KW-1185">Reference proteome</keyword>